<name>A0A1R1AZA7_PAELA</name>
<keyword evidence="2" id="KW-0808">Transferase</keyword>
<dbReference type="AlphaFoldDB" id="A0A1R1AZA7"/>
<dbReference type="EMBL" id="MRTF01000006">
    <property type="protein sequence ID" value="OME91374.1"/>
    <property type="molecule type" value="Genomic_DNA"/>
</dbReference>
<reference evidence="2 3" key="1">
    <citation type="submission" date="2016-11" db="EMBL/GenBank/DDBJ databases">
        <title>Paenibacillus species isolates.</title>
        <authorList>
            <person name="Beno S.M."/>
        </authorList>
    </citation>
    <scope>NUCLEOTIDE SEQUENCE [LARGE SCALE GENOMIC DNA]</scope>
    <source>
        <strain evidence="2 3">FSL F4-0100</strain>
    </source>
</reference>
<dbReference type="SUPFAM" id="SSF56112">
    <property type="entry name" value="Protein kinase-like (PK-like)"/>
    <property type="match status" value="1"/>
</dbReference>
<protein>
    <submittedName>
        <fullName evidence="2">Aminoglycoside phosphotransferase</fullName>
    </submittedName>
</protein>
<dbReference type="Gene3D" id="3.90.1200.10">
    <property type="match status" value="1"/>
</dbReference>
<accession>A0A1R1AZA7</accession>
<dbReference type="PANTHER" id="PTHR21310">
    <property type="entry name" value="AMINOGLYCOSIDE PHOSPHOTRANSFERASE-RELATED-RELATED"/>
    <property type="match status" value="1"/>
</dbReference>
<evidence type="ECO:0000313" key="3">
    <source>
        <dbReference type="Proteomes" id="UP000187074"/>
    </source>
</evidence>
<dbReference type="RefSeq" id="WP_076323770.1">
    <property type="nucleotide sequence ID" value="NZ_JBCMXI010000004.1"/>
</dbReference>
<gene>
    <name evidence="2" type="ORF">BK123_18110</name>
</gene>
<evidence type="ECO:0000313" key="2">
    <source>
        <dbReference type="EMBL" id="OME91374.1"/>
    </source>
</evidence>
<dbReference type="PANTHER" id="PTHR21310:SF40">
    <property type="entry name" value="AMINOGLYCOSIDE PHOSPHOTRANSFERASE DOMAIN-CONTAINING PROTEIN-RELATED"/>
    <property type="match status" value="1"/>
</dbReference>
<comment type="caution">
    <text evidence="2">The sequence shown here is derived from an EMBL/GenBank/DDBJ whole genome shotgun (WGS) entry which is preliminary data.</text>
</comment>
<dbReference type="InterPro" id="IPR002575">
    <property type="entry name" value="Aminoglycoside_PTrfase"/>
</dbReference>
<dbReference type="OrthoDB" id="9800774at2"/>
<organism evidence="2 3">
    <name type="scientific">Paenibacillus lautus</name>
    <name type="common">Bacillus lautus</name>
    <dbReference type="NCBI Taxonomy" id="1401"/>
    <lineage>
        <taxon>Bacteria</taxon>
        <taxon>Bacillati</taxon>
        <taxon>Bacillota</taxon>
        <taxon>Bacilli</taxon>
        <taxon>Bacillales</taxon>
        <taxon>Paenibacillaceae</taxon>
        <taxon>Paenibacillus</taxon>
    </lineage>
</organism>
<dbReference type="InterPro" id="IPR011009">
    <property type="entry name" value="Kinase-like_dom_sf"/>
</dbReference>
<dbReference type="InterPro" id="IPR051678">
    <property type="entry name" value="AGP_Transferase"/>
</dbReference>
<feature type="domain" description="Aminoglycoside phosphotransferase" evidence="1">
    <location>
        <begin position="4"/>
        <end position="195"/>
    </location>
</feature>
<dbReference type="GO" id="GO:0016740">
    <property type="term" value="F:transferase activity"/>
    <property type="evidence" value="ECO:0007669"/>
    <property type="project" value="UniProtKB-KW"/>
</dbReference>
<dbReference type="Proteomes" id="UP000187074">
    <property type="component" value="Unassembled WGS sequence"/>
</dbReference>
<dbReference type="Pfam" id="PF01636">
    <property type="entry name" value="APH"/>
    <property type="match status" value="1"/>
</dbReference>
<proteinExistence type="predicted"/>
<sequence length="268" mass="30309">MKKGTQIGRGRSAEVYEWGESQALKLYYEGYPPEWVTYEAEMGRIVAEAGVPAPAVFDMVDIEGRTGLVYERVTGPSMLHQVQSSPRKLMKCAREMARLQHAMHGCTTTLLPPQKERLEHAILDASGILQGKAQAICKVLDSFPEGDSICHGDFHPDNVIVAESGYRAIDWNNATIGDPLCDIARTSLMFQSPFHPLEQSSLMVIPLRMARILWNKIYLNEYRRLSHAKMEEIDRWMLPVAAARLREDVPGERAWLLGLIDDRLRVYA</sequence>
<evidence type="ECO:0000259" key="1">
    <source>
        <dbReference type="Pfam" id="PF01636"/>
    </source>
</evidence>
<dbReference type="STRING" id="1401.BK123_18110"/>